<dbReference type="Proteomes" id="UP001187192">
    <property type="component" value="Unassembled WGS sequence"/>
</dbReference>
<dbReference type="InterPro" id="IPR006447">
    <property type="entry name" value="Myb_dom_plants"/>
</dbReference>
<feature type="compositionally biased region" description="Polar residues" evidence="6">
    <location>
        <begin position="378"/>
        <end position="390"/>
    </location>
</feature>
<feature type="region of interest" description="Disordered" evidence="6">
    <location>
        <begin position="177"/>
        <end position="278"/>
    </location>
</feature>
<feature type="compositionally biased region" description="Polar residues" evidence="6">
    <location>
        <begin position="124"/>
        <end position="140"/>
    </location>
</feature>
<feature type="region of interest" description="Disordered" evidence="6">
    <location>
        <begin position="124"/>
        <end position="158"/>
    </location>
</feature>
<feature type="compositionally biased region" description="Gly residues" evidence="6">
    <location>
        <begin position="93"/>
        <end position="103"/>
    </location>
</feature>
<reference evidence="8" key="1">
    <citation type="submission" date="2023-07" db="EMBL/GenBank/DDBJ databases">
        <title>draft genome sequence of fig (Ficus carica).</title>
        <authorList>
            <person name="Takahashi T."/>
            <person name="Nishimura K."/>
        </authorList>
    </citation>
    <scope>NUCLEOTIDE SEQUENCE</scope>
</reference>
<evidence type="ECO:0000313" key="8">
    <source>
        <dbReference type="EMBL" id="GMN29949.1"/>
    </source>
</evidence>
<name>A0AA88D884_FICCA</name>
<feature type="compositionally biased region" description="Low complexity" evidence="6">
    <location>
        <begin position="243"/>
        <end position="273"/>
    </location>
</feature>
<organism evidence="8 9">
    <name type="scientific">Ficus carica</name>
    <name type="common">Common fig</name>
    <dbReference type="NCBI Taxonomy" id="3494"/>
    <lineage>
        <taxon>Eukaryota</taxon>
        <taxon>Viridiplantae</taxon>
        <taxon>Streptophyta</taxon>
        <taxon>Embryophyta</taxon>
        <taxon>Tracheophyta</taxon>
        <taxon>Spermatophyta</taxon>
        <taxon>Magnoliopsida</taxon>
        <taxon>eudicotyledons</taxon>
        <taxon>Gunneridae</taxon>
        <taxon>Pentapetalae</taxon>
        <taxon>rosids</taxon>
        <taxon>fabids</taxon>
        <taxon>Rosales</taxon>
        <taxon>Moraceae</taxon>
        <taxon>Ficeae</taxon>
        <taxon>Ficus</taxon>
    </lineage>
</organism>
<dbReference type="NCBIfam" id="TIGR01557">
    <property type="entry name" value="myb_SHAQKYF"/>
    <property type="match status" value="1"/>
</dbReference>
<dbReference type="PANTHER" id="PTHR31003:SF22">
    <property type="entry name" value="TRANSCRIPTION FACTOR HHO5"/>
    <property type="match status" value="1"/>
</dbReference>
<comment type="caution">
    <text evidence="8">The sequence shown here is derived from an EMBL/GenBank/DDBJ whole genome shotgun (WGS) entry which is preliminary data.</text>
</comment>
<feature type="compositionally biased region" description="Low complexity" evidence="6">
    <location>
        <begin position="179"/>
        <end position="202"/>
    </location>
</feature>
<dbReference type="GO" id="GO:0005634">
    <property type="term" value="C:nucleus"/>
    <property type="evidence" value="ECO:0007669"/>
    <property type="project" value="UniProtKB-SubCell"/>
</dbReference>
<dbReference type="InterPro" id="IPR044787">
    <property type="entry name" value="HHO5-like"/>
</dbReference>
<dbReference type="PANTHER" id="PTHR31003">
    <property type="entry name" value="MYB FAMILY TRANSCRIPTION FACTOR"/>
    <property type="match status" value="1"/>
</dbReference>
<evidence type="ECO:0000256" key="4">
    <source>
        <dbReference type="ARBA" id="ARBA00023163"/>
    </source>
</evidence>
<keyword evidence="5" id="KW-0539">Nucleus</keyword>
<dbReference type="Pfam" id="PF00249">
    <property type="entry name" value="Myb_DNA-binding"/>
    <property type="match status" value="1"/>
</dbReference>
<keyword evidence="9" id="KW-1185">Reference proteome</keyword>
<evidence type="ECO:0000256" key="6">
    <source>
        <dbReference type="SAM" id="MobiDB-lite"/>
    </source>
</evidence>
<feature type="compositionally biased region" description="Basic and acidic residues" evidence="6">
    <location>
        <begin position="74"/>
        <end position="83"/>
    </location>
</feature>
<feature type="compositionally biased region" description="Acidic residues" evidence="6">
    <location>
        <begin position="391"/>
        <end position="400"/>
    </location>
</feature>
<dbReference type="InterPro" id="IPR009057">
    <property type="entry name" value="Homeodomain-like_sf"/>
</dbReference>
<sequence>MELSSEFLPKTISDFMVEVSAIGDSSQKLSKVEDYVGRLEEERRKIEAFKRELPLCVLLVSDAIGRLREEEKAIKSEETRGVEEEFMPLKGNSGDGGGIGTGGVKSESDFSDKRNWMSSAQLWMSSNVDSESDKQISSVSDLKPRSEEDDEEEGRCEKRIGVVGNYRSKGGAFVPFKVSAQSGSGSGSSSSSQSQVPSLSLMPPLPELGGGYGGSKSMNSNSKTGTCRVVSGSTFLTEQVKFPTKPQTQQKQQQQQTTHNHNHQQQQQQQQQPFRKQRRCWSPELHRRFVDALQELGGSQAATPKQIRELMQVEGLTNDEVKSHLQKYRLHVRKLPNSSAAQGGSGGVWMEQDHSGDNSKANMNMSQSGSPQGPLGASGSNNALSNTGCDDSTEAEEDEKSDGHSWRCVGGGGGKEDV</sequence>
<feature type="region of interest" description="Disordered" evidence="6">
    <location>
        <begin position="336"/>
        <end position="418"/>
    </location>
</feature>
<dbReference type="PROSITE" id="PS51294">
    <property type="entry name" value="HTH_MYB"/>
    <property type="match status" value="1"/>
</dbReference>
<comment type="subcellular location">
    <subcellularLocation>
        <location evidence="1">Nucleus</location>
    </subcellularLocation>
</comment>
<dbReference type="GO" id="GO:0003700">
    <property type="term" value="F:DNA-binding transcription factor activity"/>
    <property type="evidence" value="ECO:0007669"/>
    <property type="project" value="InterPro"/>
</dbReference>
<gene>
    <name evidence="8" type="ORF">TIFTF001_002619</name>
</gene>
<feature type="compositionally biased region" description="Polar residues" evidence="6">
    <location>
        <begin position="218"/>
        <end position="237"/>
    </location>
</feature>
<feature type="domain" description="HTH myb-type" evidence="7">
    <location>
        <begin position="275"/>
        <end position="333"/>
    </location>
</feature>
<dbReference type="InterPro" id="IPR001005">
    <property type="entry name" value="SANT/Myb"/>
</dbReference>
<proteinExistence type="predicted"/>
<keyword evidence="2" id="KW-0805">Transcription regulation</keyword>
<evidence type="ECO:0000256" key="2">
    <source>
        <dbReference type="ARBA" id="ARBA00023015"/>
    </source>
</evidence>
<dbReference type="Gene3D" id="1.10.10.60">
    <property type="entry name" value="Homeodomain-like"/>
    <property type="match status" value="1"/>
</dbReference>
<dbReference type="InterPro" id="IPR017930">
    <property type="entry name" value="Myb_dom"/>
</dbReference>
<dbReference type="InterPro" id="IPR058673">
    <property type="entry name" value="HHO5-like_N"/>
</dbReference>
<dbReference type="Gramene" id="FCD_00023052-RA">
    <property type="protein sequence ID" value="FCD_00023052-RA:cds"/>
    <property type="gene ID" value="FCD_00023052"/>
</dbReference>
<dbReference type="Pfam" id="PF26575">
    <property type="entry name" value="HHO5_N"/>
    <property type="match status" value="1"/>
</dbReference>
<feature type="compositionally biased region" description="Gly residues" evidence="6">
    <location>
        <begin position="409"/>
        <end position="418"/>
    </location>
</feature>
<feature type="region of interest" description="Disordered" evidence="6">
    <location>
        <begin position="74"/>
        <end position="111"/>
    </location>
</feature>
<dbReference type="EMBL" id="BTGU01000002">
    <property type="protein sequence ID" value="GMN29949.1"/>
    <property type="molecule type" value="Genomic_DNA"/>
</dbReference>
<accession>A0AA88D884</accession>
<dbReference type="SUPFAM" id="SSF46689">
    <property type="entry name" value="Homeodomain-like"/>
    <property type="match status" value="1"/>
</dbReference>
<evidence type="ECO:0000256" key="5">
    <source>
        <dbReference type="ARBA" id="ARBA00023242"/>
    </source>
</evidence>
<evidence type="ECO:0000256" key="1">
    <source>
        <dbReference type="ARBA" id="ARBA00004123"/>
    </source>
</evidence>
<dbReference type="GO" id="GO:0003677">
    <property type="term" value="F:DNA binding"/>
    <property type="evidence" value="ECO:0007669"/>
    <property type="project" value="UniProtKB-KW"/>
</dbReference>
<evidence type="ECO:0000313" key="9">
    <source>
        <dbReference type="Proteomes" id="UP001187192"/>
    </source>
</evidence>
<dbReference type="AlphaFoldDB" id="A0AA88D884"/>
<keyword evidence="3" id="KW-0238">DNA-binding</keyword>
<dbReference type="FunFam" id="1.10.10.60:FF:000002">
    <property type="entry name" value="Myb family transcription factor"/>
    <property type="match status" value="1"/>
</dbReference>
<feature type="compositionally biased region" description="Polar residues" evidence="6">
    <location>
        <begin position="358"/>
        <end position="371"/>
    </location>
</feature>
<keyword evidence="4" id="KW-0804">Transcription</keyword>
<protein>
    <recommendedName>
        <fullName evidence="7">HTH myb-type domain-containing protein</fullName>
    </recommendedName>
</protein>
<evidence type="ECO:0000256" key="3">
    <source>
        <dbReference type="ARBA" id="ARBA00023125"/>
    </source>
</evidence>
<evidence type="ECO:0000259" key="7">
    <source>
        <dbReference type="PROSITE" id="PS51294"/>
    </source>
</evidence>